<evidence type="ECO:0000256" key="9">
    <source>
        <dbReference type="PROSITE-ProRule" id="PRU00169"/>
    </source>
</evidence>
<dbReference type="SUPFAM" id="SSF55785">
    <property type="entry name" value="PYP-like sensor domain (PAS domain)"/>
    <property type="match status" value="1"/>
</dbReference>
<dbReference type="NCBIfam" id="TIGR00229">
    <property type="entry name" value="sensory_box"/>
    <property type="match status" value="1"/>
</dbReference>
<dbReference type="InterPro" id="IPR011006">
    <property type="entry name" value="CheY-like_superfamily"/>
</dbReference>
<dbReference type="RefSeq" id="WP_011188268.1">
    <property type="nucleotide sequence ID" value="NC_006138.1"/>
</dbReference>
<dbReference type="InterPro" id="IPR000700">
    <property type="entry name" value="PAS-assoc_C"/>
</dbReference>
<dbReference type="GO" id="GO:0000155">
    <property type="term" value="F:phosphorelay sensor kinase activity"/>
    <property type="evidence" value="ECO:0007669"/>
    <property type="project" value="InterPro"/>
</dbReference>
<evidence type="ECO:0000256" key="2">
    <source>
        <dbReference type="ARBA" id="ARBA00012438"/>
    </source>
</evidence>
<dbReference type="Gene3D" id="1.10.287.130">
    <property type="match status" value="1"/>
</dbReference>
<keyword evidence="15" id="KW-1185">Reference proteome</keyword>
<dbReference type="SMART" id="SM00387">
    <property type="entry name" value="HATPase_c"/>
    <property type="match status" value="1"/>
</dbReference>
<gene>
    <name evidence="14" type="ordered locus">DP1025</name>
</gene>
<evidence type="ECO:0000256" key="7">
    <source>
        <dbReference type="ARBA" id="ARBA00022840"/>
    </source>
</evidence>
<name>Q6APH0_DESPS</name>
<keyword evidence="10" id="KW-1133">Transmembrane helix</keyword>
<dbReference type="PANTHER" id="PTHR43065">
    <property type="entry name" value="SENSOR HISTIDINE KINASE"/>
    <property type="match status" value="1"/>
</dbReference>
<feature type="domain" description="PAC" evidence="13">
    <location>
        <begin position="450"/>
        <end position="502"/>
    </location>
</feature>
<dbReference type="GO" id="GO:0005524">
    <property type="term" value="F:ATP binding"/>
    <property type="evidence" value="ECO:0007669"/>
    <property type="project" value="UniProtKB-KW"/>
</dbReference>
<dbReference type="STRING" id="177439.DP1025"/>
<dbReference type="SUPFAM" id="SSF52172">
    <property type="entry name" value="CheY-like"/>
    <property type="match status" value="1"/>
</dbReference>
<dbReference type="CDD" id="cd00156">
    <property type="entry name" value="REC"/>
    <property type="match status" value="1"/>
</dbReference>
<dbReference type="EMBL" id="CR522870">
    <property type="protein sequence ID" value="CAG35754.1"/>
    <property type="molecule type" value="Genomic_DNA"/>
</dbReference>
<dbReference type="SUPFAM" id="SSF47384">
    <property type="entry name" value="Homodimeric domain of signal transducing histidine kinase"/>
    <property type="match status" value="1"/>
</dbReference>
<dbReference type="eggNOG" id="COG3852">
    <property type="taxonomic scope" value="Bacteria"/>
</dbReference>
<dbReference type="Gene3D" id="3.30.565.10">
    <property type="entry name" value="Histidine kinase-like ATPase, C-terminal domain"/>
    <property type="match status" value="1"/>
</dbReference>
<dbReference type="InterPro" id="IPR004358">
    <property type="entry name" value="Sig_transdc_His_kin-like_C"/>
</dbReference>
<dbReference type="PANTHER" id="PTHR43065:SF46">
    <property type="entry name" value="C4-DICARBOXYLATE TRANSPORT SENSOR PROTEIN DCTB"/>
    <property type="match status" value="1"/>
</dbReference>
<feature type="transmembrane region" description="Helical" evidence="10">
    <location>
        <begin position="339"/>
        <end position="362"/>
    </location>
</feature>
<organism evidence="14 15">
    <name type="scientific">Desulfotalea psychrophila (strain LSv54 / DSM 12343)</name>
    <dbReference type="NCBI Taxonomy" id="177439"/>
    <lineage>
        <taxon>Bacteria</taxon>
        <taxon>Pseudomonadati</taxon>
        <taxon>Thermodesulfobacteriota</taxon>
        <taxon>Desulfobulbia</taxon>
        <taxon>Desulfobulbales</taxon>
        <taxon>Desulfocapsaceae</taxon>
        <taxon>Desulfotalea</taxon>
    </lineage>
</organism>
<dbReference type="EC" id="2.7.13.3" evidence="2"/>
<dbReference type="InterPro" id="IPR003594">
    <property type="entry name" value="HATPase_dom"/>
</dbReference>
<feature type="domain" description="Response regulatory" evidence="12">
    <location>
        <begin position="757"/>
        <end position="872"/>
    </location>
</feature>
<protein>
    <recommendedName>
        <fullName evidence="2">histidine kinase</fullName>
        <ecNumber evidence="2">2.7.13.3</ecNumber>
    </recommendedName>
</protein>
<reference evidence="15" key="1">
    <citation type="journal article" date="2004" name="Environ. Microbiol.">
        <title>The genome of Desulfotalea psychrophila, a sulfate-reducing bacterium from permanently cold Arctic sediments.</title>
        <authorList>
            <person name="Rabus R."/>
            <person name="Ruepp A."/>
            <person name="Frickey T."/>
            <person name="Rattei T."/>
            <person name="Fartmann B."/>
            <person name="Stark M."/>
            <person name="Bauer M."/>
            <person name="Zibat A."/>
            <person name="Lombardot T."/>
            <person name="Becker I."/>
            <person name="Amann J."/>
            <person name="Gellner K."/>
            <person name="Teeling H."/>
            <person name="Leuschner W.D."/>
            <person name="Gloeckner F.-O."/>
            <person name="Lupas A.N."/>
            <person name="Amann R."/>
            <person name="Klenk H.-P."/>
        </authorList>
    </citation>
    <scope>NUCLEOTIDE SEQUENCE [LARGE SCALE GENOMIC DNA]</scope>
    <source>
        <strain evidence="15">DSM 12343 / LSv54</strain>
    </source>
</reference>
<dbReference type="PRINTS" id="PR00344">
    <property type="entry name" value="BCTRLSENSOR"/>
</dbReference>
<evidence type="ECO:0000256" key="8">
    <source>
        <dbReference type="ARBA" id="ARBA00023012"/>
    </source>
</evidence>
<comment type="catalytic activity">
    <reaction evidence="1">
        <text>ATP + protein L-histidine = ADP + protein N-phospho-L-histidine.</text>
        <dbReference type="EC" id="2.7.13.3"/>
    </reaction>
</comment>
<dbReference type="InterPro" id="IPR036097">
    <property type="entry name" value="HisK_dim/P_sf"/>
</dbReference>
<dbReference type="eggNOG" id="COG0784">
    <property type="taxonomic scope" value="Bacteria"/>
</dbReference>
<dbReference type="InterPro" id="IPR005467">
    <property type="entry name" value="His_kinase_dom"/>
</dbReference>
<dbReference type="Gene3D" id="3.30.450.20">
    <property type="entry name" value="PAS domain"/>
    <property type="match status" value="1"/>
</dbReference>
<dbReference type="InterPro" id="IPR003661">
    <property type="entry name" value="HisK_dim/P_dom"/>
</dbReference>
<keyword evidence="3 9" id="KW-0597">Phosphoprotein</keyword>
<evidence type="ECO:0000259" key="11">
    <source>
        <dbReference type="PROSITE" id="PS50109"/>
    </source>
</evidence>
<feature type="domain" description="Histidine kinase" evidence="11">
    <location>
        <begin position="515"/>
        <end position="738"/>
    </location>
</feature>
<dbReference type="InterPro" id="IPR035965">
    <property type="entry name" value="PAS-like_dom_sf"/>
</dbReference>
<evidence type="ECO:0000313" key="15">
    <source>
        <dbReference type="Proteomes" id="UP000000602"/>
    </source>
</evidence>
<keyword evidence="10" id="KW-0472">Membrane</keyword>
<evidence type="ECO:0000259" key="12">
    <source>
        <dbReference type="PROSITE" id="PS50110"/>
    </source>
</evidence>
<dbReference type="SMART" id="SM00448">
    <property type="entry name" value="REC"/>
    <property type="match status" value="1"/>
</dbReference>
<dbReference type="Pfam" id="PF00072">
    <property type="entry name" value="Response_reg"/>
    <property type="match status" value="1"/>
</dbReference>
<evidence type="ECO:0000313" key="14">
    <source>
        <dbReference type="EMBL" id="CAG35754.1"/>
    </source>
</evidence>
<proteinExistence type="predicted"/>
<dbReference type="Pfam" id="PF08448">
    <property type="entry name" value="PAS_4"/>
    <property type="match status" value="1"/>
</dbReference>
<feature type="modified residue" description="4-aspartylphosphate" evidence="9">
    <location>
        <position position="808"/>
    </location>
</feature>
<dbReference type="AlphaFoldDB" id="Q6APH0"/>
<dbReference type="InterPro" id="IPR013656">
    <property type="entry name" value="PAS_4"/>
</dbReference>
<keyword evidence="7" id="KW-0067">ATP-binding</keyword>
<evidence type="ECO:0000256" key="5">
    <source>
        <dbReference type="ARBA" id="ARBA00022741"/>
    </source>
</evidence>
<dbReference type="CDD" id="cd00130">
    <property type="entry name" value="PAS"/>
    <property type="match status" value="1"/>
</dbReference>
<keyword evidence="6" id="KW-0418">Kinase</keyword>
<evidence type="ECO:0000256" key="6">
    <source>
        <dbReference type="ARBA" id="ARBA00022777"/>
    </source>
</evidence>
<keyword evidence="10" id="KW-0812">Transmembrane</keyword>
<dbReference type="Pfam" id="PF02518">
    <property type="entry name" value="HATPase_c"/>
    <property type="match status" value="1"/>
</dbReference>
<evidence type="ECO:0000256" key="1">
    <source>
        <dbReference type="ARBA" id="ARBA00000085"/>
    </source>
</evidence>
<evidence type="ECO:0000256" key="4">
    <source>
        <dbReference type="ARBA" id="ARBA00022679"/>
    </source>
</evidence>
<dbReference type="InterPro" id="IPR001789">
    <property type="entry name" value="Sig_transdc_resp-reg_receiver"/>
</dbReference>
<dbReference type="InterPro" id="IPR036890">
    <property type="entry name" value="HATPase_C_sf"/>
</dbReference>
<dbReference type="HOGENOM" id="CLU_000445_89_20_7"/>
<dbReference type="Pfam" id="PF00512">
    <property type="entry name" value="HisKA"/>
    <property type="match status" value="1"/>
</dbReference>
<sequence length="880" mass="99611">MKNYLFFILLLTIIPSLAMAEGVKKNVLFLNSYQNGYAWSDKIVEGARDVFSKSGMPIELHIEYMDTKRFNSPEYLSNISKHYSLKYRDYTFSAIIVSDNNALDFMLRHHDNLFPGVPVIFCGINNFKPQLLEKKMNYAGVLESPDIKENIRLALRFQPHLKKFVVIGNSSVTSQAIMAEIDKAGKSFKGEIIFDYWVDYSLADLLFKIRNLQEDEVVFYTPFYTESHHEAYSAEEILNIIYQNSPVMTFTVWQFLLGHGTVGGKLVSGHDQGQQAANIAINLFQTGSFPTERIMPSPIERYMFDDKVLKKFKINKKLLPTGSTVINGPTSFYKLNKRFFWTIIVSLVTLTFILVLLIISVLQRRRVEKEIKAQLSFQEILMNTIPLLVFWKDKNQKYLGANRSFTDFFGLGNPQTIIGSNDRKLQLDMDFARHAATWDREVIESGHPRLRISWTVSNGKGKPIWLEINKVPLYDGGGRVMGTLSTAQDITRRISLEKQLLQSQKMEAVGTLVGGISHDFNNILTSIMNSVELAITDIEKESMTWTDLDRARKAAYRGSRLVKQILTFSRLSQEGFKPTNIIEVIRETIDFITSSLPKNIDIQCQLPTDTPLIMADPTQIQQIIMNLCTNSFQSLRARGGTIRLSLKQIELEEEAAQLIGVSAGRYLNVEIRDNGPGIHADIINKIFDPFFTTKGKTEGTGLGLAVVHGLIKGHNGAITVSSLPNIRTSFEIYLPIKEIDNELKIKNHDLLPVGDEHILFIEDDQEQLETTPRILKTLGYKITTASSPNAAYKLITDAPKYFHLVVSDYDMPEMNGIELAKKVEKIAPHIPFMIVSGRRNITEYAAKAPNVINVLMKPYSKTALATTIRQAIAKSEFSNE</sequence>
<keyword evidence="5" id="KW-0547">Nucleotide-binding</keyword>
<evidence type="ECO:0000256" key="10">
    <source>
        <dbReference type="SAM" id="Phobius"/>
    </source>
</evidence>
<dbReference type="SMART" id="SM00388">
    <property type="entry name" value="HisKA"/>
    <property type="match status" value="1"/>
</dbReference>
<keyword evidence="8" id="KW-0902">Two-component regulatory system</keyword>
<dbReference type="InterPro" id="IPR000014">
    <property type="entry name" value="PAS"/>
</dbReference>
<dbReference type="OrthoDB" id="9813024at2"/>
<accession>Q6APH0</accession>
<dbReference type="CDD" id="cd00082">
    <property type="entry name" value="HisKA"/>
    <property type="match status" value="1"/>
</dbReference>
<dbReference type="PROSITE" id="PS50109">
    <property type="entry name" value="HIS_KIN"/>
    <property type="match status" value="1"/>
</dbReference>
<dbReference type="SUPFAM" id="SSF55874">
    <property type="entry name" value="ATPase domain of HSP90 chaperone/DNA topoisomerase II/histidine kinase"/>
    <property type="match status" value="1"/>
</dbReference>
<dbReference type="Gene3D" id="3.40.50.2300">
    <property type="match status" value="1"/>
</dbReference>
<dbReference type="PROSITE" id="PS50110">
    <property type="entry name" value="RESPONSE_REGULATORY"/>
    <property type="match status" value="1"/>
</dbReference>
<dbReference type="PROSITE" id="PS50113">
    <property type="entry name" value="PAC"/>
    <property type="match status" value="1"/>
</dbReference>
<evidence type="ECO:0000259" key="13">
    <source>
        <dbReference type="PROSITE" id="PS50113"/>
    </source>
</evidence>
<keyword evidence="4" id="KW-0808">Transferase</keyword>
<evidence type="ECO:0000256" key="3">
    <source>
        <dbReference type="ARBA" id="ARBA00022553"/>
    </source>
</evidence>
<dbReference type="KEGG" id="dps:DP1025"/>
<dbReference type="Proteomes" id="UP000000602">
    <property type="component" value="Chromosome"/>
</dbReference>